<evidence type="ECO:0000313" key="3">
    <source>
        <dbReference type="Proteomes" id="UP001158297"/>
    </source>
</evidence>
<evidence type="ECO:0000259" key="1">
    <source>
        <dbReference type="Pfam" id="PF22296"/>
    </source>
</evidence>
<evidence type="ECO:0000313" key="2">
    <source>
        <dbReference type="EMBL" id="MDH0363480.1"/>
    </source>
</evidence>
<dbReference type="InterPro" id="IPR055360">
    <property type="entry name" value="bAvd"/>
</dbReference>
<dbReference type="AlphaFoldDB" id="A0AA42I041"/>
<organism evidence="2 3">
    <name type="scientific">Comamonas aquatica</name>
    <dbReference type="NCBI Taxonomy" id="225991"/>
    <lineage>
        <taxon>Bacteria</taxon>
        <taxon>Pseudomonadati</taxon>
        <taxon>Pseudomonadota</taxon>
        <taxon>Betaproteobacteria</taxon>
        <taxon>Burkholderiales</taxon>
        <taxon>Comamonadaceae</taxon>
        <taxon>Comamonas</taxon>
    </lineage>
</organism>
<feature type="domain" description="bAvd-like" evidence="1">
    <location>
        <begin position="10"/>
        <end position="114"/>
    </location>
</feature>
<name>A0AA42I041_9BURK</name>
<dbReference type="EMBL" id="JAODZU010000010">
    <property type="protein sequence ID" value="MDH0363480.1"/>
    <property type="molecule type" value="Genomic_DNA"/>
</dbReference>
<dbReference type="Proteomes" id="UP001158297">
    <property type="component" value="Unassembled WGS sequence"/>
</dbReference>
<dbReference type="SUPFAM" id="SSF158446">
    <property type="entry name" value="IVS-encoded protein-like"/>
    <property type="match status" value="1"/>
</dbReference>
<dbReference type="Pfam" id="PF22296">
    <property type="entry name" value="bAvd"/>
    <property type="match status" value="1"/>
</dbReference>
<sequence>MQEAICKNDLLIRQKCEAMIAYGHAAVRHFPKMERHVLGAEIRATMWAVLRLIVVCNKRYHKKTTLQDLDAELDLLRSQVRVAKNMGYLDFKKYEYWSKLNDELGRMLGGWIKAIAGDGNGGAR</sequence>
<dbReference type="RefSeq" id="WP_279860156.1">
    <property type="nucleotide sequence ID" value="NZ_JAODZU010000010.1"/>
</dbReference>
<accession>A0AA42I041</accession>
<comment type="caution">
    <text evidence="2">The sequence shown here is derived from an EMBL/GenBank/DDBJ whole genome shotgun (WGS) entry which is preliminary data.</text>
</comment>
<dbReference type="CDD" id="cd16376">
    <property type="entry name" value="Avd_like"/>
    <property type="match status" value="1"/>
</dbReference>
<reference evidence="2" key="1">
    <citation type="submission" date="2022-09" db="EMBL/GenBank/DDBJ databases">
        <title>Intensive care unit water sources are persistently colonized with multi-drug resistant bacteria and are the site of extensive horizontal gene transfer of antibiotic resistance genes.</title>
        <authorList>
            <person name="Diorio-Toth L."/>
        </authorList>
    </citation>
    <scope>NUCLEOTIDE SEQUENCE</scope>
    <source>
        <strain evidence="2">GD04130</strain>
    </source>
</reference>
<protein>
    <submittedName>
        <fullName evidence="2">Diversity-generating retroelement protein Avd</fullName>
    </submittedName>
</protein>
<dbReference type="InterPro" id="IPR036583">
    <property type="entry name" value="23S_rRNA_IVS_sf"/>
</dbReference>
<gene>
    <name evidence="2" type="primary">avd</name>
    <name evidence="2" type="ORF">N7330_10525</name>
</gene>
<dbReference type="Gene3D" id="1.20.1440.60">
    <property type="entry name" value="23S rRNA-intervening sequence"/>
    <property type="match status" value="1"/>
</dbReference>
<dbReference type="NCBIfam" id="NF033474">
    <property type="entry name" value="DivGenRetAVD"/>
    <property type="match status" value="1"/>
</dbReference>
<proteinExistence type="predicted"/>